<protein>
    <submittedName>
        <fullName evidence="1">Uncharacterized protein</fullName>
    </submittedName>
</protein>
<accession>A0AAV7VTV2</accession>
<gene>
    <name evidence="1" type="ORF">NDU88_000548</name>
</gene>
<evidence type="ECO:0000313" key="1">
    <source>
        <dbReference type="EMBL" id="KAJ1205113.1"/>
    </source>
</evidence>
<sequence length="153" mass="17058">MCCRREPWHTAGVVKGDLQDPKELLALPSHLPQGPPVVRLRLIVDGSGKAEPGRRPDLLPAWRKPKGSLCDPAARCGCQQGGVQEQHSVPHPWQTKLYTVIPGDRAQDRRWRRSRDGEGLRQVVVGAWMALERRRAMDEGVGLLLPPTGVVEW</sequence>
<evidence type="ECO:0000313" key="2">
    <source>
        <dbReference type="Proteomes" id="UP001066276"/>
    </source>
</evidence>
<name>A0AAV7VTV2_PLEWA</name>
<proteinExistence type="predicted"/>
<keyword evidence="2" id="KW-1185">Reference proteome</keyword>
<dbReference type="AlphaFoldDB" id="A0AAV7VTV2"/>
<comment type="caution">
    <text evidence="1">The sequence shown here is derived from an EMBL/GenBank/DDBJ whole genome shotgun (WGS) entry which is preliminary data.</text>
</comment>
<dbReference type="EMBL" id="JANPWB010000002">
    <property type="protein sequence ID" value="KAJ1205113.1"/>
    <property type="molecule type" value="Genomic_DNA"/>
</dbReference>
<reference evidence="1" key="1">
    <citation type="journal article" date="2022" name="bioRxiv">
        <title>Sequencing and chromosome-scale assembly of the giantPleurodeles waltlgenome.</title>
        <authorList>
            <person name="Brown T."/>
            <person name="Elewa A."/>
            <person name="Iarovenko S."/>
            <person name="Subramanian E."/>
            <person name="Araus A.J."/>
            <person name="Petzold A."/>
            <person name="Susuki M."/>
            <person name="Suzuki K.-i.T."/>
            <person name="Hayashi T."/>
            <person name="Toyoda A."/>
            <person name="Oliveira C."/>
            <person name="Osipova E."/>
            <person name="Leigh N.D."/>
            <person name="Simon A."/>
            <person name="Yun M.H."/>
        </authorList>
    </citation>
    <scope>NUCLEOTIDE SEQUENCE</scope>
    <source>
        <strain evidence="1">20211129_DDA</strain>
        <tissue evidence="1">Liver</tissue>
    </source>
</reference>
<dbReference type="Proteomes" id="UP001066276">
    <property type="component" value="Chromosome 1_2"/>
</dbReference>
<organism evidence="1 2">
    <name type="scientific">Pleurodeles waltl</name>
    <name type="common">Iberian ribbed newt</name>
    <dbReference type="NCBI Taxonomy" id="8319"/>
    <lineage>
        <taxon>Eukaryota</taxon>
        <taxon>Metazoa</taxon>
        <taxon>Chordata</taxon>
        <taxon>Craniata</taxon>
        <taxon>Vertebrata</taxon>
        <taxon>Euteleostomi</taxon>
        <taxon>Amphibia</taxon>
        <taxon>Batrachia</taxon>
        <taxon>Caudata</taxon>
        <taxon>Salamandroidea</taxon>
        <taxon>Salamandridae</taxon>
        <taxon>Pleurodelinae</taxon>
        <taxon>Pleurodeles</taxon>
    </lineage>
</organism>